<keyword evidence="2" id="KW-0808">Transferase</keyword>
<keyword evidence="3" id="KW-0175">Coiled coil</keyword>
<dbReference type="EMBL" id="MU839828">
    <property type="protein sequence ID" value="KAK1759027.1"/>
    <property type="molecule type" value="Genomic_DNA"/>
</dbReference>
<evidence type="ECO:0000256" key="4">
    <source>
        <dbReference type="SAM" id="MobiDB-lite"/>
    </source>
</evidence>
<dbReference type="PANTHER" id="PTHR13393:SF0">
    <property type="entry name" value="RNA N6-ADENOSINE-METHYLTRANSFERASE METTL16"/>
    <property type="match status" value="1"/>
</dbReference>
<feature type="domain" description="FAM50A/XAP5 C-terminal" evidence="5">
    <location>
        <begin position="556"/>
        <end position="728"/>
    </location>
</feature>
<reference evidence="6" key="1">
    <citation type="submission" date="2023-06" db="EMBL/GenBank/DDBJ databases">
        <title>Genome-scale phylogeny and comparative genomics of the fungal order Sordariales.</title>
        <authorList>
            <consortium name="Lawrence Berkeley National Laboratory"/>
            <person name="Hensen N."/>
            <person name="Bonometti L."/>
            <person name="Westerberg I."/>
            <person name="Brannstrom I.O."/>
            <person name="Guillou S."/>
            <person name="Cros-Aarteil S."/>
            <person name="Calhoun S."/>
            <person name="Haridas S."/>
            <person name="Kuo A."/>
            <person name="Mondo S."/>
            <person name="Pangilinan J."/>
            <person name="Riley R."/>
            <person name="Labutti K."/>
            <person name="Andreopoulos B."/>
            <person name="Lipzen A."/>
            <person name="Chen C."/>
            <person name="Yanf M."/>
            <person name="Daum C."/>
            <person name="Ng V."/>
            <person name="Clum A."/>
            <person name="Steindorff A."/>
            <person name="Ohm R."/>
            <person name="Martin F."/>
            <person name="Silar P."/>
            <person name="Natvig D."/>
            <person name="Lalanne C."/>
            <person name="Gautier V."/>
            <person name="Ament-Velasquez S.L."/>
            <person name="Kruys A."/>
            <person name="Hutchinson M.I."/>
            <person name="Powell A.J."/>
            <person name="Barry K."/>
            <person name="Miller A.N."/>
            <person name="Grigoriev I.V."/>
            <person name="Debuchy R."/>
            <person name="Gladieux P."/>
            <person name="Thoren M.H."/>
            <person name="Johannesson H."/>
        </authorList>
    </citation>
    <scope>NUCLEOTIDE SEQUENCE</scope>
    <source>
        <strain evidence="6">PSN4</strain>
    </source>
</reference>
<feature type="coiled-coil region" evidence="3">
    <location>
        <begin position="532"/>
        <end position="559"/>
    </location>
</feature>
<sequence>MFMLLQVGSRVTDVVSLKDNGQLDFTDPAAVMQLTKTLLMQDFGLKVELPEDRLCPPIPNRHNYILWLKDLLDTTSYEAPGRKLHGVDIGTGASCIYPLLGVVQRQWCFVATDIDSKSLEYAKRNVQINGLEDRITVMPRKKTDPLIPLEGLGTQQLDFVMMNPPFYSSEDEMLSSAKDKAAPPSSVCTGAPVEMVCDGGEVAYVGRMVQESLQLRDQVQWYTAMLGKATSLEVLVEQLRQNNIDNFAVTEFIQGNKTRRWALAWSFRPMRPAESVARGIKASHWRKLLPVPSTIGLFTSQSETIAGQLVKTIVDTVGSLELMSWNWEMDMSRGTGRASGNVWSRAWRRKRLREAKEHGAMEATSAQGAEHCQFGFLISIENQTTHERLSTHTVGLVALSDFRKKRAQVLEQQEREAREAASATRTNVSTPDRALTATPGNGSDTSEAERQKKKRKRTKPLVSFHGDLEDDEEETGPVRLKAAKTKKASRAQETDGGGSENNTGEEGKTVEKKKIVNPSVAFVPKFRTPKTIQREEAEKEALRKEFLELQKTVKATEIAIPFVFYDGTNIPGGTVRVKKGDHIWLFLDKSRKVGAELGVGSDRSATARRDWARVSVDDLMLVRGTIIIPHHCEIYYFIINKTVGPDGKPLFAYSAEATAKDTASGGGAAAPVDALSKGGPDISTLEGASDDPAFTKVVDRRWYQRNKHIFPASMWQEFDPDKDYRKEVPRDPNGNIFFMTK</sequence>
<dbReference type="SUPFAM" id="SSF53335">
    <property type="entry name" value="S-adenosyl-L-methionine-dependent methyltransferases"/>
    <property type="match status" value="1"/>
</dbReference>
<dbReference type="GO" id="GO:0005634">
    <property type="term" value="C:nucleus"/>
    <property type="evidence" value="ECO:0007669"/>
    <property type="project" value="TreeGrafter"/>
</dbReference>
<comment type="caution">
    <text evidence="6">The sequence shown here is derived from an EMBL/GenBank/DDBJ whole genome shotgun (WGS) entry which is preliminary data.</text>
</comment>
<accession>A0AAJ0F9F4</accession>
<organism evidence="6 7">
    <name type="scientific">Echria macrotheca</name>
    <dbReference type="NCBI Taxonomy" id="438768"/>
    <lineage>
        <taxon>Eukaryota</taxon>
        <taxon>Fungi</taxon>
        <taxon>Dikarya</taxon>
        <taxon>Ascomycota</taxon>
        <taxon>Pezizomycotina</taxon>
        <taxon>Sordariomycetes</taxon>
        <taxon>Sordariomycetidae</taxon>
        <taxon>Sordariales</taxon>
        <taxon>Schizotheciaceae</taxon>
        <taxon>Echria</taxon>
    </lineage>
</organism>
<dbReference type="AlphaFoldDB" id="A0AAJ0F9F4"/>
<evidence type="ECO:0000259" key="5">
    <source>
        <dbReference type="Pfam" id="PF04921"/>
    </source>
</evidence>
<evidence type="ECO:0000256" key="3">
    <source>
        <dbReference type="SAM" id="Coils"/>
    </source>
</evidence>
<evidence type="ECO:0000313" key="7">
    <source>
        <dbReference type="Proteomes" id="UP001239445"/>
    </source>
</evidence>
<dbReference type="GO" id="GO:0070475">
    <property type="term" value="P:rRNA base methylation"/>
    <property type="evidence" value="ECO:0007669"/>
    <property type="project" value="TreeGrafter"/>
</dbReference>
<dbReference type="InterPro" id="IPR048337">
    <property type="entry name" value="FAM50A/XAP5_C"/>
</dbReference>
<dbReference type="InterPro" id="IPR010286">
    <property type="entry name" value="METTL16/RlmF"/>
</dbReference>
<dbReference type="CDD" id="cd02440">
    <property type="entry name" value="AdoMet_MTases"/>
    <property type="match status" value="1"/>
</dbReference>
<keyword evidence="7" id="KW-1185">Reference proteome</keyword>
<dbReference type="Pfam" id="PF05971">
    <property type="entry name" value="Methyltransf_10"/>
    <property type="match status" value="1"/>
</dbReference>
<dbReference type="Pfam" id="PF04921">
    <property type="entry name" value="XAP5"/>
    <property type="match status" value="1"/>
</dbReference>
<feature type="region of interest" description="Disordered" evidence="4">
    <location>
        <begin position="410"/>
        <end position="512"/>
    </location>
</feature>
<keyword evidence="1" id="KW-0489">Methyltransferase</keyword>
<dbReference type="PANTHER" id="PTHR13393">
    <property type="entry name" value="SAM-DEPENDENT METHYLTRANSFERASE"/>
    <property type="match status" value="1"/>
</dbReference>
<dbReference type="GO" id="GO:0008168">
    <property type="term" value="F:methyltransferase activity"/>
    <property type="evidence" value="ECO:0007669"/>
    <property type="project" value="UniProtKB-KW"/>
</dbReference>
<evidence type="ECO:0000256" key="1">
    <source>
        <dbReference type="ARBA" id="ARBA00022603"/>
    </source>
</evidence>
<proteinExistence type="predicted"/>
<evidence type="ECO:0000313" key="6">
    <source>
        <dbReference type="EMBL" id="KAK1759027.1"/>
    </source>
</evidence>
<name>A0AAJ0F9F4_9PEZI</name>
<evidence type="ECO:0000256" key="2">
    <source>
        <dbReference type="ARBA" id="ARBA00022679"/>
    </source>
</evidence>
<dbReference type="InterPro" id="IPR029063">
    <property type="entry name" value="SAM-dependent_MTases_sf"/>
</dbReference>
<dbReference type="Proteomes" id="UP001239445">
    <property type="component" value="Unassembled WGS sequence"/>
</dbReference>
<gene>
    <name evidence="6" type="ORF">QBC47DRAFT_420115</name>
</gene>
<protein>
    <submittedName>
        <fullName evidence="6">Duf890 domain-protein</fullName>
    </submittedName>
</protein>
<dbReference type="Gene3D" id="3.40.50.150">
    <property type="entry name" value="Vaccinia Virus protein VP39"/>
    <property type="match status" value="1"/>
</dbReference>